<dbReference type="InterPro" id="IPR014284">
    <property type="entry name" value="RNA_pol_sigma-70_dom"/>
</dbReference>
<dbReference type="Proteomes" id="UP001576776">
    <property type="component" value="Unassembled WGS sequence"/>
</dbReference>
<keyword evidence="9" id="KW-1185">Reference proteome</keyword>
<evidence type="ECO:0000256" key="1">
    <source>
        <dbReference type="ARBA" id="ARBA00010641"/>
    </source>
</evidence>
<dbReference type="InterPro" id="IPR013324">
    <property type="entry name" value="RNA_pol_sigma_r3/r4-like"/>
</dbReference>
<dbReference type="NCBIfam" id="TIGR02937">
    <property type="entry name" value="sigma70-ECF"/>
    <property type="match status" value="1"/>
</dbReference>
<keyword evidence="3" id="KW-0731">Sigma factor</keyword>
<dbReference type="Pfam" id="PF08281">
    <property type="entry name" value="Sigma70_r4_2"/>
    <property type="match status" value="1"/>
</dbReference>
<dbReference type="InterPro" id="IPR013325">
    <property type="entry name" value="RNA_pol_sigma_r2"/>
</dbReference>
<dbReference type="InterPro" id="IPR036388">
    <property type="entry name" value="WH-like_DNA-bd_sf"/>
</dbReference>
<evidence type="ECO:0000313" key="9">
    <source>
        <dbReference type="Proteomes" id="UP001576776"/>
    </source>
</evidence>
<proteinExistence type="inferred from homology"/>
<sequence length="272" mass="32112">MSNSQLMTSQMAFCQRNSDKDREKEFWQQWEKYRDHLYHCCLKWMRDNPSHAEEVLSRAMLKAWEKFRDSTYVISNFKAWLIRLTYNLCVDIQREWKRGGYRVESLDAMAERGEVELISWFDTPGKSAMQDELKTIIHNAIADLPPRLREPFTLHFILEKSYQDIAQELGISYDNLCQRIFQAREILQKRLRSYLSEFDDSPFEPSPSLSKKAKFGVEKLPSQTMAVKVQTPSTSNQKDCCDRCPHYYQVTAICLETLPHVWYQSPSPLGWN</sequence>
<evidence type="ECO:0000313" key="8">
    <source>
        <dbReference type="EMBL" id="MFB2934297.1"/>
    </source>
</evidence>
<dbReference type="SUPFAM" id="SSF88946">
    <property type="entry name" value="Sigma2 domain of RNA polymerase sigma factors"/>
    <property type="match status" value="1"/>
</dbReference>
<name>A0ABV4Y664_9CYAN</name>
<keyword evidence="5" id="KW-0804">Transcription</keyword>
<protein>
    <submittedName>
        <fullName evidence="8">RNA polymerase sigma factor</fullName>
    </submittedName>
</protein>
<evidence type="ECO:0000256" key="2">
    <source>
        <dbReference type="ARBA" id="ARBA00023015"/>
    </source>
</evidence>
<dbReference type="Pfam" id="PF04542">
    <property type="entry name" value="Sigma70_r2"/>
    <property type="match status" value="1"/>
</dbReference>
<dbReference type="InterPro" id="IPR039425">
    <property type="entry name" value="RNA_pol_sigma-70-like"/>
</dbReference>
<keyword evidence="2" id="KW-0805">Transcription regulation</keyword>
<accession>A0ABV4Y664</accession>
<evidence type="ECO:0000256" key="3">
    <source>
        <dbReference type="ARBA" id="ARBA00023082"/>
    </source>
</evidence>
<dbReference type="SUPFAM" id="SSF88659">
    <property type="entry name" value="Sigma3 and sigma4 domains of RNA polymerase sigma factors"/>
    <property type="match status" value="1"/>
</dbReference>
<dbReference type="Gene3D" id="1.10.1740.10">
    <property type="match status" value="1"/>
</dbReference>
<dbReference type="CDD" id="cd06171">
    <property type="entry name" value="Sigma70_r4"/>
    <property type="match status" value="1"/>
</dbReference>
<dbReference type="InterPro" id="IPR013249">
    <property type="entry name" value="RNA_pol_sigma70_r4_t2"/>
</dbReference>
<feature type="domain" description="RNA polymerase sigma factor 70 region 4 type 2" evidence="7">
    <location>
        <begin position="136"/>
        <end position="185"/>
    </location>
</feature>
<gene>
    <name evidence="8" type="ORF">ACE1B6_03385</name>
</gene>
<evidence type="ECO:0000259" key="7">
    <source>
        <dbReference type="Pfam" id="PF08281"/>
    </source>
</evidence>
<reference evidence="8 9" key="1">
    <citation type="submission" date="2024-09" db="EMBL/GenBank/DDBJ databases">
        <title>Floridaenema gen nov. (Aerosakkonemataceae, Aerosakkonematales ord. nov., Cyanobacteria) from benthic tropical and subtropical fresh waters, with the description of four new species.</title>
        <authorList>
            <person name="Moretto J.A."/>
            <person name="Berthold D.E."/>
            <person name="Lefler F.W."/>
            <person name="Huang I.-S."/>
            <person name="Laughinghouse H. IV."/>
        </authorList>
    </citation>
    <scope>NUCLEOTIDE SEQUENCE [LARGE SCALE GENOMIC DNA]</scope>
    <source>
        <strain evidence="8 9">BLCC-F154</strain>
    </source>
</reference>
<dbReference type="RefSeq" id="WP_413255822.1">
    <property type="nucleotide sequence ID" value="NZ_JBHFNS010000018.1"/>
</dbReference>
<evidence type="ECO:0000256" key="5">
    <source>
        <dbReference type="ARBA" id="ARBA00023163"/>
    </source>
</evidence>
<evidence type="ECO:0000259" key="6">
    <source>
        <dbReference type="Pfam" id="PF04542"/>
    </source>
</evidence>
<dbReference type="InterPro" id="IPR007627">
    <property type="entry name" value="RNA_pol_sigma70_r2"/>
</dbReference>
<feature type="domain" description="RNA polymerase sigma-70 region 2" evidence="6">
    <location>
        <begin position="31"/>
        <end position="94"/>
    </location>
</feature>
<keyword evidence="4" id="KW-0238">DNA-binding</keyword>
<comment type="similarity">
    <text evidence="1">Belongs to the sigma-70 factor family. ECF subfamily.</text>
</comment>
<evidence type="ECO:0000256" key="4">
    <source>
        <dbReference type="ARBA" id="ARBA00023125"/>
    </source>
</evidence>
<dbReference type="EMBL" id="JBHFNS010000018">
    <property type="protein sequence ID" value="MFB2934297.1"/>
    <property type="molecule type" value="Genomic_DNA"/>
</dbReference>
<dbReference type="PANTHER" id="PTHR43133">
    <property type="entry name" value="RNA POLYMERASE ECF-TYPE SIGMA FACTO"/>
    <property type="match status" value="1"/>
</dbReference>
<dbReference type="PANTHER" id="PTHR43133:SF8">
    <property type="entry name" value="RNA POLYMERASE SIGMA FACTOR HI_1459-RELATED"/>
    <property type="match status" value="1"/>
</dbReference>
<dbReference type="Gene3D" id="1.10.10.10">
    <property type="entry name" value="Winged helix-like DNA-binding domain superfamily/Winged helix DNA-binding domain"/>
    <property type="match status" value="1"/>
</dbReference>
<organism evidence="8 9">
    <name type="scientific">Floridaenema fluviatile BLCC-F154</name>
    <dbReference type="NCBI Taxonomy" id="3153640"/>
    <lineage>
        <taxon>Bacteria</taxon>
        <taxon>Bacillati</taxon>
        <taxon>Cyanobacteriota</taxon>
        <taxon>Cyanophyceae</taxon>
        <taxon>Oscillatoriophycideae</taxon>
        <taxon>Aerosakkonematales</taxon>
        <taxon>Aerosakkonemataceae</taxon>
        <taxon>Floridanema</taxon>
        <taxon>Floridanema fluviatile</taxon>
    </lineage>
</organism>
<comment type="caution">
    <text evidence="8">The sequence shown here is derived from an EMBL/GenBank/DDBJ whole genome shotgun (WGS) entry which is preliminary data.</text>
</comment>